<dbReference type="EMBL" id="QJKJ01015948">
    <property type="protein sequence ID" value="RDX61737.1"/>
    <property type="molecule type" value="Genomic_DNA"/>
</dbReference>
<dbReference type="PANTHER" id="PTHR31170">
    <property type="entry name" value="BNAC04G53230D PROTEIN"/>
    <property type="match status" value="1"/>
</dbReference>
<organism evidence="1 2">
    <name type="scientific">Mucuna pruriens</name>
    <name type="common">Velvet bean</name>
    <name type="synonym">Dolichos pruriens</name>
    <dbReference type="NCBI Taxonomy" id="157652"/>
    <lineage>
        <taxon>Eukaryota</taxon>
        <taxon>Viridiplantae</taxon>
        <taxon>Streptophyta</taxon>
        <taxon>Embryophyta</taxon>
        <taxon>Tracheophyta</taxon>
        <taxon>Spermatophyta</taxon>
        <taxon>Magnoliopsida</taxon>
        <taxon>eudicotyledons</taxon>
        <taxon>Gunneridae</taxon>
        <taxon>Pentapetalae</taxon>
        <taxon>rosids</taxon>
        <taxon>fabids</taxon>
        <taxon>Fabales</taxon>
        <taxon>Fabaceae</taxon>
        <taxon>Papilionoideae</taxon>
        <taxon>50 kb inversion clade</taxon>
        <taxon>NPAAA clade</taxon>
        <taxon>indigoferoid/millettioid clade</taxon>
        <taxon>Phaseoleae</taxon>
        <taxon>Mucuna</taxon>
    </lineage>
</organism>
<dbReference type="Pfam" id="PF03140">
    <property type="entry name" value="DUF247"/>
    <property type="match status" value="1"/>
</dbReference>
<gene>
    <name evidence="1" type="ORF">CR513_60007</name>
</gene>
<evidence type="ECO:0000313" key="2">
    <source>
        <dbReference type="Proteomes" id="UP000257109"/>
    </source>
</evidence>
<feature type="non-terminal residue" evidence="1">
    <location>
        <position position="1"/>
    </location>
</feature>
<accession>A0A371E6U5</accession>
<keyword evidence="2" id="KW-1185">Reference proteome</keyword>
<name>A0A371E6U5_MUCPR</name>
<evidence type="ECO:0000313" key="1">
    <source>
        <dbReference type="EMBL" id="RDX61737.1"/>
    </source>
</evidence>
<comment type="caution">
    <text evidence="1">The sequence shown here is derived from an EMBL/GenBank/DDBJ whole genome shotgun (WGS) entry which is preliminary data.</text>
</comment>
<proteinExistence type="predicted"/>
<dbReference type="AlphaFoldDB" id="A0A371E6U5"/>
<sequence>MIPLQVRLGALNGGHIQTFSISRATNQIRNANETAFKPKVICIEKAWSISHQWKKSNGITRTTFSTKKESKRKTEILQERLHNCGDILNLHNKILASYGGKNQIEPQELTEIMIIDGCFLLELFVRVSDLIQNINYHNEVVLNDKKMMSIMNDIIKLENQISHIVLKELYRKVFTNGSDIENDHRVTNIVCKAFGYPESQEERKRIRKELLRCVARLRAPKITIKAANSTAAQHNLVNWFDFEISFDCGVLQILPLVVKETTEVRTEVEAEDIRSIGLNLKKLKEVKVSGTKILKELPDLSKATNLEVLESCGNSWKNLCPHFSPTTCKFETQNGRDRLRRRDEGKIQEMEIYSALANAEQCISSSVAVKLREMHNRQQ</sequence>
<dbReference type="Proteomes" id="UP000257109">
    <property type="component" value="Unassembled WGS sequence"/>
</dbReference>
<dbReference type="PANTHER" id="PTHR31170:SF20">
    <property type="entry name" value="DUF247 DOMAIN PROTEIN"/>
    <property type="match status" value="1"/>
</dbReference>
<protein>
    <submittedName>
        <fullName evidence="1">Uncharacterized protein</fullName>
    </submittedName>
</protein>
<dbReference type="InterPro" id="IPR004158">
    <property type="entry name" value="DUF247_pln"/>
</dbReference>
<reference evidence="1" key="1">
    <citation type="submission" date="2018-05" db="EMBL/GenBank/DDBJ databases">
        <title>Draft genome of Mucuna pruriens seed.</title>
        <authorList>
            <person name="Nnadi N.E."/>
            <person name="Vos R."/>
            <person name="Hasami M.H."/>
            <person name="Devisetty U.K."/>
            <person name="Aguiy J.C."/>
        </authorList>
    </citation>
    <scope>NUCLEOTIDE SEQUENCE [LARGE SCALE GENOMIC DNA]</scope>
    <source>
        <strain evidence="1">JCA_2017</strain>
    </source>
</reference>